<organism evidence="2 3">
    <name type="scientific">Calicophoron daubneyi</name>
    <name type="common">Rumen fluke</name>
    <name type="synonym">Paramphistomum daubneyi</name>
    <dbReference type="NCBI Taxonomy" id="300641"/>
    <lineage>
        <taxon>Eukaryota</taxon>
        <taxon>Metazoa</taxon>
        <taxon>Spiralia</taxon>
        <taxon>Lophotrochozoa</taxon>
        <taxon>Platyhelminthes</taxon>
        <taxon>Trematoda</taxon>
        <taxon>Digenea</taxon>
        <taxon>Plagiorchiida</taxon>
        <taxon>Pronocephalata</taxon>
        <taxon>Paramphistomoidea</taxon>
        <taxon>Paramphistomidae</taxon>
        <taxon>Calicophoron</taxon>
    </lineage>
</organism>
<dbReference type="EMBL" id="CAXLJL010000889">
    <property type="protein sequence ID" value="CAL5141496.1"/>
    <property type="molecule type" value="Genomic_DNA"/>
</dbReference>
<accession>A0AAV2TZE9</accession>
<gene>
    <name evidence="2" type="ORF">CDAUBV1_LOCUS16734</name>
</gene>
<feature type="region of interest" description="Disordered" evidence="1">
    <location>
        <begin position="27"/>
        <end position="70"/>
    </location>
</feature>
<evidence type="ECO:0000313" key="2">
    <source>
        <dbReference type="EMBL" id="CAL5141496.1"/>
    </source>
</evidence>
<name>A0AAV2TZE9_CALDB</name>
<proteinExistence type="predicted"/>
<reference evidence="2" key="1">
    <citation type="submission" date="2024-06" db="EMBL/GenBank/DDBJ databases">
        <authorList>
            <person name="Liu X."/>
            <person name="Lenzi L."/>
            <person name="Haldenby T S."/>
            <person name="Uol C."/>
        </authorList>
    </citation>
    <scope>NUCLEOTIDE SEQUENCE</scope>
</reference>
<dbReference type="AlphaFoldDB" id="A0AAV2TZE9"/>
<evidence type="ECO:0000313" key="3">
    <source>
        <dbReference type="Proteomes" id="UP001497525"/>
    </source>
</evidence>
<dbReference type="Proteomes" id="UP001497525">
    <property type="component" value="Unassembled WGS sequence"/>
</dbReference>
<protein>
    <submittedName>
        <fullName evidence="2">Uncharacterized protein</fullName>
    </submittedName>
</protein>
<evidence type="ECO:0000256" key="1">
    <source>
        <dbReference type="SAM" id="MobiDB-lite"/>
    </source>
</evidence>
<feature type="region of interest" description="Disordered" evidence="1">
    <location>
        <begin position="327"/>
        <end position="362"/>
    </location>
</feature>
<feature type="compositionally biased region" description="Low complexity" evidence="1">
    <location>
        <begin position="50"/>
        <end position="62"/>
    </location>
</feature>
<feature type="compositionally biased region" description="Polar residues" evidence="1">
    <location>
        <begin position="27"/>
        <end position="41"/>
    </location>
</feature>
<comment type="caution">
    <text evidence="2">The sequence shown here is derived from an EMBL/GenBank/DDBJ whole genome shotgun (WGS) entry which is preliminary data.</text>
</comment>
<sequence length="362" mass="39888">MTGLQRSCNYCAYTLLSLTNQANALQNPRKQSVTQISSSGGKSHLGGYRSMSENSLSESASPETPPKNDIWNKISQHAAIAGTSTNRKSGDNLTESILREPSPESVDLFPCNSLPPRFGRRLSTPLVVSSRYGTHDSSGSAGCSQWAELMNSRLSSTNPDAGHMAMDSPSVPQIRCQCVLAEHVHDDLSDQIIHSLWSRMIDGPIERGVEATGYPSNSKNDQHHTRNLIELLTFVLVLQSFRSKARSVCQKFMDFDLLVDLLNPGRRIFRDDFTPYELKQLSPNIPQRSKAGRRISCPAISFSRSSNLRRQTVDEPEWLRGIAGSSRDVTKNSYSHPIYTLDSDDGGSSSSEPSQSTPGQLN</sequence>
<feature type="compositionally biased region" description="Low complexity" evidence="1">
    <location>
        <begin position="346"/>
        <end position="362"/>
    </location>
</feature>